<dbReference type="EMBL" id="UINC01029136">
    <property type="protein sequence ID" value="SVB11358.1"/>
    <property type="molecule type" value="Genomic_DNA"/>
</dbReference>
<accession>A0A382BC62</accession>
<protein>
    <submittedName>
        <fullName evidence="1">Uncharacterized protein</fullName>
    </submittedName>
</protein>
<proteinExistence type="predicted"/>
<dbReference type="AlphaFoldDB" id="A0A382BC62"/>
<organism evidence="1">
    <name type="scientific">marine metagenome</name>
    <dbReference type="NCBI Taxonomy" id="408172"/>
    <lineage>
        <taxon>unclassified sequences</taxon>
        <taxon>metagenomes</taxon>
        <taxon>ecological metagenomes</taxon>
    </lineage>
</organism>
<sequence>MKTFITLPNKLYDTCWKAVGQTESFTKTEVQKIFLLKDRKA</sequence>
<evidence type="ECO:0000313" key="1">
    <source>
        <dbReference type="EMBL" id="SVB11358.1"/>
    </source>
</evidence>
<gene>
    <name evidence="1" type="ORF">METZ01_LOCUS164212</name>
</gene>
<name>A0A382BC62_9ZZZZ</name>
<reference evidence="1" key="1">
    <citation type="submission" date="2018-05" db="EMBL/GenBank/DDBJ databases">
        <authorList>
            <person name="Lanie J.A."/>
            <person name="Ng W.-L."/>
            <person name="Kazmierczak K.M."/>
            <person name="Andrzejewski T.M."/>
            <person name="Davidsen T.M."/>
            <person name="Wayne K.J."/>
            <person name="Tettelin H."/>
            <person name="Glass J.I."/>
            <person name="Rusch D."/>
            <person name="Podicherti R."/>
            <person name="Tsui H.-C.T."/>
            <person name="Winkler M.E."/>
        </authorList>
    </citation>
    <scope>NUCLEOTIDE SEQUENCE</scope>
</reference>